<reference evidence="1 2" key="1">
    <citation type="submission" date="2024-09" db="EMBL/GenBank/DDBJ databases">
        <authorList>
            <person name="Sun Q."/>
            <person name="Mori K."/>
        </authorList>
    </citation>
    <scope>NUCLEOTIDE SEQUENCE [LARGE SCALE GENOMIC DNA]</scope>
    <source>
        <strain evidence="1 2">CECT 8726</strain>
    </source>
</reference>
<proteinExistence type="predicted"/>
<dbReference type="RefSeq" id="WP_213888175.1">
    <property type="nucleotide sequence ID" value="NZ_JAGFNU010000003.1"/>
</dbReference>
<name>A0ABV5JIG5_9RHOB</name>
<accession>A0ABV5JIG5</accession>
<keyword evidence="2" id="KW-1185">Reference proteome</keyword>
<evidence type="ECO:0000313" key="1">
    <source>
        <dbReference type="EMBL" id="MFB9233245.1"/>
    </source>
</evidence>
<evidence type="ECO:0000313" key="2">
    <source>
        <dbReference type="Proteomes" id="UP001589683"/>
    </source>
</evidence>
<gene>
    <name evidence="1" type="ORF">ACFFUT_15750</name>
</gene>
<sequence>MNYEVTLESADIRDTMDGEMRFGLLHNNSKVAEVSYHWDATHFTATFHGHAPSLPEPAHPTVFIQQPIAAIQMLKTEPNVLPTDVFNSHRVFISGESKG</sequence>
<protein>
    <submittedName>
        <fullName evidence="1">Uncharacterized protein</fullName>
    </submittedName>
</protein>
<dbReference type="EMBL" id="JBHMEA010000049">
    <property type="protein sequence ID" value="MFB9233245.1"/>
    <property type="molecule type" value="Genomic_DNA"/>
</dbReference>
<comment type="caution">
    <text evidence="1">The sequence shown here is derived from an EMBL/GenBank/DDBJ whole genome shotgun (WGS) entry which is preliminary data.</text>
</comment>
<dbReference type="Proteomes" id="UP001589683">
    <property type="component" value="Unassembled WGS sequence"/>
</dbReference>
<organism evidence="1 2">
    <name type="scientific">Pseudohalocynthiibacter aestuariivivens</name>
    <dbReference type="NCBI Taxonomy" id="1591409"/>
    <lineage>
        <taxon>Bacteria</taxon>
        <taxon>Pseudomonadati</taxon>
        <taxon>Pseudomonadota</taxon>
        <taxon>Alphaproteobacteria</taxon>
        <taxon>Rhodobacterales</taxon>
        <taxon>Paracoccaceae</taxon>
        <taxon>Pseudohalocynthiibacter</taxon>
    </lineage>
</organism>